<organism evidence="2 3">
    <name type="scientific">Solanum commersonii</name>
    <name type="common">Commerson's wild potato</name>
    <name type="synonym">Commerson's nightshade</name>
    <dbReference type="NCBI Taxonomy" id="4109"/>
    <lineage>
        <taxon>Eukaryota</taxon>
        <taxon>Viridiplantae</taxon>
        <taxon>Streptophyta</taxon>
        <taxon>Embryophyta</taxon>
        <taxon>Tracheophyta</taxon>
        <taxon>Spermatophyta</taxon>
        <taxon>Magnoliopsida</taxon>
        <taxon>eudicotyledons</taxon>
        <taxon>Gunneridae</taxon>
        <taxon>Pentapetalae</taxon>
        <taxon>asterids</taxon>
        <taxon>lamiids</taxon>
        <taxon>Solanales</taxon>
        <taxon>Solanaceae</taxon>
        <taxon>Solanoideae</taxon>
        <taxon>Solaneae</taxon>
        <taxon>Solanum</taxon>
    </lineage>
</organism>
<dbReference type="AlphaFoldDB" id="A0A9J6B2E1"/>
<comment type="caution">
    <text evidence="2">The sequence shown here is derived from an EMBL/GenBank/DDBJ whole genome shotgun (WGS) entry which is preliminary data.</text>
</comment>
<name>A0A9J6B2E1_SOLCO</name>
<dbReference type="Proteomes" id="UP000824120">
    <property type="component" value="Chromosome 1"/>
</dbReference>
<proteinExistence type="predicted"/>
<keyword evidence="3" id="KW-1185">Reference proteome</keyword>
<reference evidence="2 3" key="1">
    <citation type="submission" date="2020-09" db="EMBL/GenBank/DDBJ databases">
        <title>De no assembly of potato wild relative species, Solanum commersonii.</title>
        <authorList>
            <person name="Cho K."/>
        </authorList>
    </citation>
    <scope>NUCLEOTIDE SEQUENCE [LARGE SCALE GENOMIC DNA]</scope>
    <source>
        <strain evidence="2">LZ3.2</strain>
        <tissue evidence="2">Leaf</tissue>
    </source>
</reference>
<evidence type="ECO:0000313" key="2">
    <source>
        <dbReference type="EMBL" id="KAG5630886.1"/>
    </source>
</evidence>
<feature type="region of interest" description="Disordered" evidence="1">
    <location>
        <begin position="24"/>
        <end position="52"/>
    </location>
</feature>
<evidence type="ECO:0000256" key="1">
    <source>
        <dbReference type="SAM" id="MobiDB-lite"/>
    </source>
</evidence>
<dbReference type="EMBL" id="JACXVP010000001">
    <property type="protein sequence ID" value="KAG5630886.1"/>
    <property type="molecule type" value="Genomic_DNA"/>
</dbReference>
<accession>A0A9J6B2E1</accession>
<gene>
    <name evidence="2" type="ORF">H5410_002603</name>
</gene>
<evidence type="ECO:0000313" key="3">
    <source>
        <dbReference type="Proteomes" id="UP000824120"/>
    </source>
</evidence>
<protein>
    <submittedName>
        <fullName evidence="2">Uncharacterized protein</fullName>
    </submittedName>
</protein>
<sequence length="105" mass="12076">MAFPRSQNSLEESQFIEKVTTLWKSHNSSKKSQPKLRILQENGNRRHSQRQHGDLIFAHATPMGEGTITKLKKRLLFLGNHTLREANINADELSKHIHMHTTPQA</sequence>